<dbReference type="CDD" id="cd09917">
    <property type="entry name" value="F-box_SF"/>
    <property type="match status" value="1"/>
</dbReference>
<dbReference type="SMART" id="SM00256">
    <property type="entry name" value="FBOX"/>
    <property type="match status" value="1"/>
</dbReference>
<dbReference type="InterPro" id="IPR001810">
    <property type="entry name" value="F-box_dom"/>
</dbReference>
<dbReference type="SMART" id="SM00320">
    <property type="entry name" value="WD40"/>
    <property type="match status" value="7"/>
</dbReference>
<feature type="compositionally biased region" description="Basic and acidic residues" evidence="4">
    <location>
        <begin position="1"/>
        <end position="19"/>
    </location>
</feature>
<organism evidence="6 7">
    <name type="scientific">Rhynchospora breviuscula</name>
    <dbReference type="NCBI Taxonomy" id="2022672"/>
    <lineage>
        <taxon>Eukaryota</taxon>
        <taxon>Viridiplantae</taxon>
        <taxon>Streptophyta</taxon>
        <taxon>Embryophyta</taxon>
        <taxon>Tracheophyta</taxon>
        <taxon>Spermatophyta</taxon>
        <taxon>Magnoliopsida</taxon>
        <taxon>Liliopsida</taxon>
        <taxon>Poales</taxon>
        <taxon>Cyperaceae</taxon>
        <taxon>Cyperoideae</taxon>
        <taxon>Rhynchosporeae</taxon>
        <taxon>Rhynchospora</taxon>
    </lineage>
</organism>
<dbReference type="SUPFAM" id="SSF50978">
    <property type="entry name" value="WD40 repeat-like"/>
    <property type="match status" value="1"/>
</dbReference>
<proteinExistence type="predicted"/>
<dbReference type="InterPro" id="IPR019775">
    <property type="entry name" value="WD40_repeat_CS"/>
</dbReference>
<protein>
    <recommendedName>
        <fullName evidence="5">F-box domain-containing protein</fullName>
    </recommendedName>
</protein>
<dbReference type="InterPro" id="IPR036322">
    <property type="entry name" value="WD40_repeat_dom_sf"/>
</dbReference>
<dbReference type="PROSITE" id="PS50082">
    <property type="entry name" value="WD_REPEATS_2"/>
    <property type="match status" value="3"/>
</dbReference>
<evidence type="ECO:0000256" key="4">
    <source>
        <dbReference type="SAM" id="MobiDB-lite"/>
    </source>
</evidence>
<dbReference type="PROSITE" id="PS50294">
    <property type="entry name" value="WD_REPEATS_REGION"/>
    <property type="match status" value="1"/>
</dbReference>
<gene>
    <name evidence="6" type="ORF">LUZ63_006629</name>
</gene>
<feature type="region of interest" description="Disordered" evidence="4">
    <location>
        <begin position="1"/>
        <end position="89"/>
    </location>
</feature>
<evidence type="ECO:0000256" key="2">
    <source>
        <dbReference type="ARBA" id="ARBA00022737"/>
    </source>
</evidence>
<dbReference type="SUPFAM" id="SSF81383">
    <property type="entry name" value="F-box domain"/>
    <property type="match status" value="1"/>
</dbReference>
<sequence>MAFESHKEIGDLSKNHNSSESHPQSQLVPYRANCNSFPIQKSSSHRKSHFKQPLNQNPKVIPSKSILKSKEPEPNSKNTGSATPNATDQSFTDLPSAVICEILKCLDPKELGIVSCVSTQLNNLISDLHGWKKFYFDRWGPPSPPVDPQNEKPSWKEMFVERDFRAKSFMGRFTMDNLHGHTEAVRSVFVLVSAKLIFTGGYDYVVRMWDLEEGFSIGASRSLGCTIRAISADSDLLVAGGTDAFIQCWKAVEGNPHLFDLTSSNSNSNFEFRLWGHEGPITCLGLDSMRIYSGSWDMTVRVWDRSSMECVTKLRHKDWVWALCPRGNTVAVTAGKNLYIWEISTGEPLGLVLNPHKGNAYALARSHTGDLVFSGGEDGTIHMYALNTRSDLVISSMWAPHTGAVNSLSFEYPWLVSCSTDGRIALIDVRKLVVSRKNNSESRARTVVSGAGDIEPPQRMLHGFGCNLFSVDVGWDRIVCAGEEGVVRVWNFSQAIEMERRARALRSARLENRMRRKKVQMEMMNGGTGGGPHCAAVVKKNALNGERNGVWHSKRGVGGKLKA</sequence>
<dbReference type="OrthoDB" id="190105at2759"/>
<dbReference type="PROSITE" id="PS50181">
    <property type="entry name" value="FBOX"/>
    <property type="match status" value="1"/>
</dbReference>
<feature type="domain" description="F-box" evidence="5">
    <location>
        <begin position="88"/>
        <end position="134"/>
    </location>
</feature>
<keyword evidence="7" id="KW-1185">Reference proteome</keyword>
<evidence type="ECO:0000313" key="7">
    <source>
        <dbReference type="Proteomes" id="UP001151287"/>
    </source>
</evidence>
<dbReference type="Gene3D" id="1.20.1280.50">
    <property type="match status" value="1"/>
</dbReference>
<keyword evidence="2" id="KW-0677">Repeat</keyword>
<dbReference type="PROSITE" id="PS00678">
    <property type="entry name" value="WD_REPEATS_1"/>
    <property type="match status" value="1"/>
</dbReference>
<dbReference type="EMBL" id="JAMQYH010000002">
    <property type="protein sequence ID" value="KAJ1698117.1"/>
    <property type="molecule type" value="Genomic_DNA"/>
</dbReference>
<feature type="compositionally biased region" description="Polar residues" evidence="4">
    <location>
        <begin position="75"/>
        <end position="89"/>
    </location>
</feature>
<dbReference type="Pfam" id="PF00646">
    <property type="entry name" value="F-box"/>
    <property type="match status" value="1"/>
</dbReference>
<dbReference type="InterPro" id="IPR001680">
    <property type="entry name" value="WD40_rpt"/>
</dbReference>
<dbReference type="Pfam" id="PF00400">
    <property type="entry name" value="WD40"/>
    <property type="match status" value="4"/>
</dbReference>
<reference evidence="6" key="1">
    <citation type="journal article" date="2022" name="Cell">
        <title>Repeat-based holocentromeres influence genome architecture and karyotype evolution.</title>
        <authorList>
            <person name="Hofstatter P.G."/>
            <person name="Thangavel G."/>
            <person name="Lux T."/>
            <person name="Neumann P."/>
            <person name="Vondrak T."/>
            <person name="Novak P."/>
            <person name="Zhang M."/>
            <person name="Costa L."/>
            <person name="Castellani M."/>
            <person name="Scott A."/>
            <person name="Toegelov H."/>
            <person name="Fuchs J."/>
            <person name="Mata-Sucre Y."/>
            <person name="Dias Y."/>
            <person name="Vanzela A.L.L."/>
            <person name="Huettel B."/>
            <person name="Almeida C.C.S."/>
            <person name="Simkova H."/>
            <person name="Souza G."/>
            <person name="Pedrosa-Harand A."/>
            <person name="Macas J."/>
            <person name="Mayer K.F.X."/>
            <person name="Houben A."/>
            <person name="Marques A."/>
        </authorList>
    </citation>
    <scope>NUCLEOTIDE SEQUENCE</scope>
    <source>
        <strain evidence="6">RhyBre1mFocal</strain>
    </source>
</reference>
<dbReference type="AlphaFoldDB" id="A0A9Q0CQ53"/>
<feature type="compositionally biased region" description="Polar residues" evidence="4">
    <location>
        <begin position="20"/>
        <end position="42"/>
    </location>
</feature>
<dbReference type="InterPro" id="IPR015943">
    <property type="entry name" value="WD40/YVTN_repeat-like_dom_sf"/>
</dbReference>
<evidence type="ECO:0000313" key="6">
    <source>
        <dbReference type="EMBL" id="KAJ1698117.1"/>
    </source>
</evidence>
<evidence type="ECO:0000256" key="3">
    <source>
        <dbReference type="PROSITE-ProRule" id="PRU00221"/>
    </source>
</evidence>
<dbReference type="Gene3D" id="2.130.10.10">
    <property type="entry name" value="YVTN repeat-like/Quinoprotein amine dehydrogenase"/>
    <property type="match status" value="2"/>
</dbReference>
<dbReference type="PANTHER" id="PTHR19855">
    <property type="entry name" value="WD40 REPEAT PROTEIN 12, 37"/>
    <property type="match status" value="1"/>
</dbReference>
<name>A0A9Q0CQ53_9POAL</name>
<dbReference type="InterPro" id="IPR036047">
    <property type="entry name" value="F-box-like_dom_sf"/>
</dbReference>
<accession>A0A9Q0CQ53</accession>
<feature type="repeat" description="WD" evidence="3">
    <location>
        <begin position="178"/>
        <end position="219"/>
    </location>
</feature>
<evidence type="ECO:0000259" key="5">
    <source>
        <dbReference type="PROSITE" id="PS50181"/>
    </source>
</evidence>
<comment type="caution">
    <text evidence="6">The sequence shown here is derived from an EMBL/GenBank/DDBJ whole genome shotgun (WGS) entry which is preliminary data.</text>
</comment>
<feature type="repeat" description="WD" evidence="3">
    <location>
        <begin position="353"/>
        <end position="394"/>
    </location>
</feature>
<keyword evidence="1 3" id="KW-0853">WD repeat</keyword>
<dbReference type="Proteomes" id="UP001151287">
    <property type="component" value="Unassembled WGS sequence"/>
</dbReference>
<feature type="repeat" description="WD" evidence="3">
    <location>
        <begin position="274"/>
        <end position="313"/>
    </location>
</feature>
<evidence type="ECO:0000256" key="1">
    <source>
        <dbReference type="ARBA" id="ARBA00022574"/>
    </source>
</evidence>
<dbReference type="PANTHER" id="PTHR19855:SF19">
    <property type="entry name" value="OS04G0619700 PROTEIN"/>
    <property type="match status" value="1"/>
</dbReference>